<dbReference type="Pfam" id="PF02237">
    <property type="entry name" value="BPL_C"/>
    <property type="match status" value="1"/>
</dbReference>
<dbReference type="Proteomes" id="UP001595476">
    <property type="component" value="Unassembled WGS sequence"/>
</dbReference>
<dbReference type="EC" id="6.3.4.15" evidence="6"/>
<keyword evidence="6" id="KW-0238">DNA-binding</keyword>
<keyword evidence="9" id="KW-1185">Reference proteome</keyword>
<proteinExistence type="inferred from homology"/>
<dbReference type="InterPro" id="IPR013196">
    <property type="entry name" value="HTH_11"/>
</dbReference>
<reference evidence="9" key="1">
    <citation type="journal article" date="2019" name="Int. J. Syst. Evol. Microbiol.">
        <title>The Global Catalogue of Microorganisms (GCM) 10K type strain sequencing project: providing services to taxonomists for standard genome sequencing and annotation.</title>
        <authorList>
            <consortium name="The Broad Institute Genomics Platform"/>
            <consortium name="The Broad Institute Genome Sequencing Center for Infectious Disease"/>
            <person name="Wu L."/>
            <person name="Ma J."/>
        </authorList>
    </citation>
    <scope>NUCLEOTIDE SEQUENCE [LARGE SCALE GENOMIC DNA]</scope>
    <source>
        <strain evidence="9">KCTC 52438</strain>
    </source>
</reference>
<feature type="binding site" evidence="6">
    <location>
        <position position="109"/>
    </location>
    <ligand>
        <name>biotin</name>
        <dbReference type="ChEBI" id="CHEBI:57586"/>
    </ligand>
</feature>
<feature type="binding site" evidence="6">
    <location>
        <begin position="113"/>
        <end position="115"/>
    </location>
    <ligand>
        <name>biotin</name>
        <dbReference type="ChEBI" id="CHEBI:57586"/>
    </ligand>
</feature>
<keyword evidence="3 6" id="KW-0067">ATP-binding</keyword>
<keyword evidence="6" id="KW-0804">Transcription</keyword>
<dbReference type="PROSITE" id="PS51733">
    <property type="entry name" value="BPL_LPL_CATALYTIC"/>
    <property type="match status" value="1"/>
</dbReference>
<evidence type="ECO:0000256" key="3">
    <source>
        <dbReference type="ARBA" id="ARBA00022840"/>
    </source>
</evidence>
<dbReference type="Gene3D" id="3.30.930.10">
    <property type="entry name" value="Bira Bifunctional Protein, Domain 2"/>
    <property type="match status" value="1"/>
</dbReference>
<comment type="caution">
    <text evidence="8">The sequence shown here is derived from an EMBL/GenBank/DDBJ whole genome shotgun (WGS) entry which is preliminary data.</text>
</comment>
<comment type="catalytic activity">
    <reaction evidence="5 6">
        <text>biotin + L-lysyl-[protein] + ATP = N(6)-biotinyl-L-lysyl-[protein] + AMP + diphosphate + H(+)</text>
        <dbReference type="Rhea" id="RHEA:11756"/>
        <dbReference type="Rhea" id="RHEA-COMP:9752"/>
        <dbReference type="Rhea" id="RHEA-COMP:10505"/>
        <dbReference type="ChEBI" id="CHEBI:15378"/>
        <dbReference type="ChEBI" id="CHEBI:29969"/>
        <dbReference type="ChEBI" id="CHEBI:30616"/>
        <dbReference type="ChEBI" id="CHEBI:33019"/>
        <dbReference type="ChEBI" id="CHEBI:57586"/>
        <dbReference type="ChEBI" id="CHEBI:83144"/>
        <dbReference type="ChEBI" id="CHEBI:456215"/>
        <dbReference type="EC" id="6.3.4.15"/>
    </reaction>
</comment>
<evidence type="ECO:0000256" key="4">
    <source>
        <dbReference type="ARBA" id="ARBA00023267"/>
    </source>
</evidence>
<evidence type="ECO:0000313" key="9">
    <source>
        <dbReference type="Proteomes" id="UP001595476"/>
    </source>
</evidence>
<name>A0ABV7HJ05_9GAMM</name>
<dbReference type="InterPro" id="IPR004143">
    <property type="entry name" value="BPL_LPL_catalytic"/>
</dbReference>
<evidence type="ECO:0000313" key="8">
    <source>
        <dbReference type="EMBL" id="MFC3152135.1"/>
    </source>
</evidence>
<feature type="domain" description="BPL/LPL catalytic" evidence="7">
    <location>
        <begin position="63"/>
        <end position="249"/>
    </location>
</feature>
<keyword evidence="2 6" id="KW-0547">Nucleotide-binding</keyword>
<dbReference type="InterPro" id="IPR036388">
    <property type="entry name" value="WH-like_DNA-bd_sf"/>
</dbReference>
<dbReference type="RefSeq" id="WP_386721957.1">
    <property type="nucleotide sequence ID" value="NZ_JBHRSZ010000005.1"/>
</dbReference>
<accession>A0ABV7HJ05</accession>
<dbReference type="PANTHER" id="PTHR12835:SF5">
    <property type="entry name" value="BIOTIN--PROTEIN LIGASE"/>
    <property type="match status" value="1"/>
</dbReference>
<comment type="similarity">
    <text evidence="6">Belongs to the biotin--protein ligase family.</text>
</comment>
<comment type="function">
    <text evidence="6">Acts both as a biotin--[acetyl-CoA-carboxylase] ligase and a biotin-operon repressor. In the presence of ATP, BirA activates biotin to form the BirA-biotinyl-5'-adenylate (BirA-bio-5'-AMP or holoBirA) complex. HoloBirA can either transfer the biotinyl moiety to the biotin carboxyl carrier protein (BCCP) subunit of acetyl-CoA carboxylase, or bind to the biotin operator site and inhibit transcription of the operon.</text>
</comment>
<gene>
    <name evidence="6" type="primary">birA</name>
    <name evidence="8" type="ORF">ACFOEK_13935</name>
</gene>
<organism evidence="8 9">
    <name type="scientific">Litoribrevibacter euphylliae</name>
    <dbReference type="NCBI Taxonomy" id="1834034"/>
    <lineage>
        <taxon>Bacteria</taxon>
        <taxon>Pseudomonadati</taxon>
        <taxon>Pseudomonadota</taxon>
        <taxon>Gammaproteobacteria</taxon>
        <taxon>Oceanospirillales</taxon>
        <taxon>Oceanospirillaceae</taxon>
        <taxon>Litoribrevibacter</taxon>
    </lineage>
</organism>
<dbReference type="EMBL" id="JBHRSZ010000005">
    <property type="protein sequence ID" value="MFC3152135.1"/>
    <property type="molecule type" value="Genomic_DNA"/>
</dbReference>
<evidence type="ECO:0000256" key="5">
    <source>
        <dbReference type="ARBA" id="ARBA00047846"/>
    </source>
</evidence>
<dbReference type="InterPro" id="IPR036390">
    <property type="entry name" value="WH_DNA-bd_sf"/>
</dbReference>
<dbReference type="PANTHER" id="PTHR12835">
    <property type="entry name" value="BIOTIN PROTEIN LIGASE"/>
    <property type="match status" value="1"/>
</dbReference>
<evidence type="ECO:0000259" key="7">
    <source>
        <dbReference type="PROSITE" id="PS51733"/>
    </source>
</evidence>
<dbReference type="SUPFAM" id="SSF46785">
    <property type="entry name" value="Winged helix' DNA-binding domain"/>
    <property type="match status" value="1"/>
</dbReference>
<dbReference type="InterPro" id="IPR003142">
    <property type="entry name" value="BPL_C"/>
</dbReference>
<sequence length="316" mass="34686">MDKDLKLFELLSDGEFHSGEVIAKLFGVTRSRVWSLINSLEEKGVIVSRVRGKGYRYRGGSFLLDSNHIEQKLSPLALYYFPSITSTNDIAREYLKTSDQPLLVVAEHQTGGRGRRGRQWASCYAHNLLFTYGVPRFSAMQGLEGLSLLVGLTLVDVVNASLGVDAKVKWPNDVLINGAKLAGVLVEIQGDIGGDYSLIIGVGLNVNESPSVGDREVTSLMKNFGRAINRSELLVAFVDQLRRNINLFCLEGFSSFSGRWNEMDAYRGCQVQVEQGGEILVGLSRGVNANGVLDIEVEGELRSVHGGEVSLRAVYE</sequence>
<keyword evidence="1 6" id="KW-0436">Ligase</keyword>
<evidence type="ECO:0000256" key="2">
    <source>
        <dbReference type="ARBA" id="ARBA00022741"/>
    </source>
</evidence>
<dbReference type="Pfam" id="PF08279">
    <property type="entry name" value="HTH_11"/>
    <property type="match status" value="1"/>
</dbReference>
<dbReference type="CDD" id="cd00090">
    <property type="entry name" value="HTH_ARSR"/>
    <property type="match status" value="1"/>
</dbReference>
<dbReference type="InterPro" id="IPR008988">
    <property type="entry name" value="Transcriptional_repressor_C"/>
</dbReference>
<dbReference type="InterPro" id="IPR045864">
    <property type="entry name" value="aa-tRNA-synth_II/BPL/LPL"/>
</dbReference>
<dbReference type="NCBIfam" id="TIGR00121">
    <property type="entry name" value="birA_ligase"/>
    <property type="match status" value="1"/>
</dbReference>
<feature type="binding site" evidence="6">
    <location>
        <begin position="86"/>
        <end position="88"/>
    </location>
    <ligand>
        <name>biotin</name>
        <dbReference type="ChEBI" id="CHEBI:57586"/>
    </ligand>
</feature>
<dbReference type="GO" id="GO:0004077">
    <property type="term" value="F:biotin--[biotin carboxyl-carrier protein] ligase activity"/>
    <property type="evidence" value="ECO:0007669"/>
    <property type="project" value="UniProtKB-EC"/>
</dbReference>
<dbReference type="InterPro" id="IPR004408">
    <property type="entry name" value="Biotin_CoA_COase_ligase"/>
</dbReference>
<evidence type="ECO:0000256" key="1">
    <source>
        <dbReference type="ARBA" id="ARBA00022598"/>
    </source>
</evidence>
<dbReference type="CDD" id="cd16442">
    <property type="entry name" value="BPL"/>
    <property type="match status" value="1"/>
</dbReference>
<keyword evidence="4 6" id="KW-0092">Biotin</keyword>
<dbReference type="Pfam" id="PF03099">
    <property type="entry name" value="BPL_LplA_LipB"/>
    <property type="match status" value="1"/>
</dbReference>
<keyword evidence="6" id="KW-0678">Repressor</keyword>
<dbReference type="HAMAP" id="MF_00978">
    <property type="entry name" value="Bifunct_BirA"/>
    <property type="match status" value="1"/>
</dbReference>
<protein>
    <recommendedName>
        <fullName evidence="6">Bifunctional ligase/repressor BirA</fullName>
    </recommendedName>
    <alternativeName>
        <fullName evidence="6">Biotin operon repressor</fullName>
    </alternativeName>
    <alternativeName>
        <fullName evidence="6">Biotin--[acetyl-CoA-carboxylase] ligase</fullName>
        <ecNumber evidence="6">6.3.4.15</ecNumber>
    </alternativeName>
    <alternativeName>
        <fullName evidence="6">Biotin--protein ligase</fullName>
    </alternativeName>
    <alternativeName>
        <fullName evidence="6">Biotin-[acetyl-CoA carboxylase] synthetase</fullName>
    </alternativeName>
</protein>
<dbReference type="SUPFAM" id="SSF50037">
    <property type="entry name" value="C-terminal domain of transcriptional repressors"/>
    <property type="match status" value="1"/>
</dbReference>
<dbReference type="Gene3D" id="1.10.10.10">
    <property type="entry name" value="Winged helix-like DNA-binding domain superfamily/Winged helix DNA-binding domain"/>
    <property type="match status" value="1"/>
</dbReference>
<dbReference type="InterPro" id="IPR011991">
    <property type="entry name" value="ArsR-like_HTH"/>
</dbReference>
<dbReference type="Gene3D" id="2.30.30.100">
    <property type="match status" value="1"/>
</dbReference>
<keyword evidence="6" id="KW-0805">Transcription regulation</keyword>
<dbReference type="InterPro" id="IPR030855">
    <property type="entry name" value="Bifunct_BirA"/>
</dbReference>
<feature type="DNA-binding region" description="H-T-H motif" evidence="6">
    <location>
        <begin position="19"/>
        <end position="38"/>
    </location>
</feature>
<dbReference type="SUPFAM" id="SSF55681">
    <property type="entry name" value="Class II aaRS and biotin synthetases"/>
    <property type="match status" value="1"/>
</dbReference>
<evidence type="ECO:0000256" key="6">
    <source>
        <dbReference type="HAMAP-Rule" id="MF_00978"/>
    </source>
</evidence>
<feature type="binding site" evidence="6">
    <location>
        <position position="180"/>
    </location>
    <ligand>
        <name>biotin</name>
        <dbReference type="ChEBI" id="CHEBI:57586"/>
    </ligand>
</feature>